<name>A0ABN7S315_OIKDI</name>
<dbReference type="InterPro" id="IPR000730">
    <property type="entry name" value="Pr_cel_nuc_antig"/>
</dbReference>
<proteinExistence type="inferred from homology"/>
<dbReference type="Gene3D" id="3.70.10.10">
    <property type="match status" value="1"/>
</dbReference>
<dbReference type="Pfam" id="PF00705">
    <property type="entry name" value="PCNA_N"/>
    <property type="match status" value="1"/>
</dbReference>
<sequence>MPFCKFPCAKEIKIIFEVIAAMKSEFYLNFSEEGLVIDGMDLTESVLVKALMKEDGFLQFEKGRIDTTVAGVNAKAMNVFLKTLSRDDFLEFDCHDYGDKMIITTVNKFNVKTKFKMNLLDLIDSHRAVPNIKYRCSVKLSSQRFQNDIRGLLNVSDSVIITVTRDKITLEAVGEESSADVELQKKDTRASDYDMVNITTDESFKAKYSLSLLYKITKATPLSSCITLKFCNRILPMLAIYEMERIGNVSFHVSPRLK</sequence>
<evidence type="ECO:0000313" key="6">
    <source>
        <dbReference type="EMBL" id="CAG5088843.1"/>
    </source>
</evidence>
<feature type="domain" description="Proliferating cell nuclear antigen PCNA C-terminal" evidence="5">
    <location>
        <begin position="129"/>
        <end position="255"/>
    </location>
</feature>
<reference evidence="6 7" key="1">
    <citation type="submission" date="2021-04" db="EMBL/GenBank/DDBJ databases">
        <authorList>
            <person name="Bliznina A."/>
        </authorList>
    </citation>
    <scope>NUCLEOTIDE SEQUENCE [LARGE SCALE GENOMIC DNA]</scope>
</reference>
<gene>
    <name evidence="6" type="ORF">OKIOD_LOCUS3546</name>
</gene>
<dbReference type="InterPro" id="IPR022648">
    <property type="entry name" value="Pr_cel_nuc_antig_N"/>
</dbReference>
<dbReference type="EMBL" id="OU015568">
    <property type="protein sequence ID" value="CAG5088843.1"/>
    <property type="molecule type" value="Genomic_DNA"/>
</dbReference>
<evidence type="ECO:0000256" key="3">
    <source>
        <dbReference type="ARBA" id="ARBA00023125"/>
    </source>
</evidence>
<dbReference type="InterPro" id="IPR046938">
    <property type="entry name" value="DNA_clamp_sf"/>
</dbReference>
<keyword evidence="7" id="KW-1185">Reference proteome</keyword>
<dbReference type="Pfam" id="PF02747">
    <property type="entry name" value="PCNA_C"/>
    <property type="match status" value="1"/>
</dbReference>
<organism evidence="6 7">
    <name type="scientific">Oikopleura dioica</name>
    <name type="common">Tunicate</name>
    <dbReference type="NCBI Taxonomy" id="34765"/>
    <lineage>
        <taxon>Eukaryota</taxon>
        <taxon>Metazoa</taxon>
        <taxon>Chordata</taxon>
        <taxon>Tunicata</taxon>
        <taxon>Appendicularia</taxon>
        <taxon>Copelata</taxon>
        <taxon>Oikopleuridae</taxon>
        <taxon>Oikopleura</taxon>
    </lineage>
</organism>
<protein>
    <recommendedName>
        <fullName evidence="2">Proliferating cell nuclear antigen</fullName>
    </recommendedName>
</protein>
<dbReference type="CDD" id="cd00577">
    <property type="entry name" value="PCNA"/>
    <property type="match status" value="1"/>
</dbReference>
<comment type="similarity">
    <text evidence="1">Belongs to the PCNA family.</text>
</comment>
<evidence type="ECO:0000313" key="7">
    <source>
        <dbReference type="Proteomes" id="UP001158576"/>
    </source>
</evidence>
<evidence type="ECO:0000259" key="5">
    <source>
        <dbReference type="Pfam" id="PF02747"/>
    </source>
</evidence>
<dbReference type="PANTHER" id="PTHR11352">
    <property type="entry name" value="PROLIFERATING CELL NUCLEAR ANTIGEN"/>
    <property type="match status" value="1"/>
</dbReference>
<accession>A0ABN7S315</accession>
<evidence type="ECO:0000256" key="2">
    <source>
        <dbReference type="ARBA" id="ARBA00020229"/>
    </source>
</evidence>
<dbReference type="NCBIfam" id="TIGR00590">
    <property type="entry name" value="pcna"/>
    <property type="match status" value="1"/>
</dbReference>
<evidence type="ECO:0000256" key="1">
    <source>
        <dbReference type="ARBA" id="ARBA00010462"/>
    </source>
</evidence>
<dbReference type="SUPFAM" id="SSF55979">
    <property type="entry name" value="DNA clamp"/>
    <property type="match status" value="2"/>
</dbReference>
<feature type="domain" description="Proliferating cell nuclear antigen PCNA N-terminal" evidence="4">
    <location>
        <begin position="9"/>
        <end position="122"/>
    </location>
</feature>
<keyword evidence="3" id="KW-0238">DNA-binding</keyword>
<dbReference type="Proteomes" id="UP001158576">
    <property type="component" value="Chromosome PAR"/>
</dbReference>
<dbReference type="InterPro" id="IPR022649">
    <property type="entry name" value="Pr_cel_nuc_antig_C"/>
</dbReference>
<dbReference type="PANTHER" id="PTHR11352:SF0">
    <property type="entry name" value="PROLIFERATING CELL NUCLEAR ANTIGEN"/>
    <property type="match status" value="1"/>
</dbReference>
<evidence type="ECO:0000259" key="4">
    <source>
        <dbReference type="Pfam" id="PF00705"/>
    </source>
</evidence>